<dbReference type="Pfam" id="PF01546">
    <property type="entry name" value="Peptidase_M20"/>
    <property type="match status" value="1"/>
</dbReference>
<sequence>MTPAKRPRTESPAMSDARAGLKRRVAGVVAESRDELIGISRHLHANPEIRWQEHGSVTYLADRLRASGFAVEVGAGGLETAFVASRGTGARKVAFVAEYDALEGLGHACGHNIIAAAGVGAGIALASLADELDLTVIVVGTPAEEGGGGKIPMLEAGVFDDLEFAMMVHPGPADSVYARPFAVAHFDVGYEGFSAHAAAYPHLGVNASDAMLVAQVAIGLLRQQLPSTVRVHGIVREAGTAPNAIPDSARGSWYVRASSMEELQATLERVSRCFEAGAIATGCSWNLTETSPRYDVFRNDEPLARAFAANAAELGRDMDLHERGAGGMNTASTDMGNISQRVRAIHPYLSIDSLPVVNHQAGFADAAITPAADRALLEGATLLAQTAVDGLIAAD</sequence>
<dbReference type="InterPro" id="IPR052030">
    <property type="entry name" value="Peptidase_M20/M20A_hydrolases"/>
</dbReference>
<dbReference type="SUPFAM" id="SSF55031">
    <property type="entry name" value="Bacterial exopeptidase dimerisation domain"/>
    <property type="match status" value="1"/>
</dbReference>
<dbReference type="OrthoDB" id="9781032at2"/>
<dbReference type="SUPFAM" id="SSF53187">
    <property type="entry name" value="Zn-dependent exopeptidases"/>
    <property type="match status" value="1"/>
</dbReference>
<name>A0A6H9WRL3_9MICO</name>
<comment type="similarity">
    <text evidence="1">Belongs to the peptidase M20A family.</text>
</comment>
<evidence type="ECO:0000313" key="4">
    <source>
        <dbReference type="Proteomes" id="UP000431744"/>
    </source>
</evidence>
<dbReference type="GO" id="GO:0005737">
    <property type="term" value="C:cytoplasm"/>
    <property type="evidence" value="ECO:0007669"/>
    <property type="project" value="TreeGrafter"/>
</dbReference>
<organism evidence="3 4">
    <name type="scientific">Pseudoclavibacter endophyticus</name>
    <dbReference type="NCBI Taxonomy" id="1778590"/>
    <lineage>
        <taxon>Bacteria</taxon>
        <taxon>Bacillati</taxon>
        <taxon>Actinomycetota</taxon>
        <taxon>Actinomycetes</taxon>
        <taxon>Micrococcales</taxon>
        <taxon>Microbacteriaceae</taxon>
        <taxon>Pseudoclavibacter</taxon>
    </lineage>
</organism>
<dbReference type="GO" id="GO:0046657">
    <property type="term" value="P:folic acid catabolic process"/>
    <property type="evidence" value="ECO:0007669"/>
    <property type="project" value="TreeGrafter"/>
</dbReference>
<protein>
    <recommendedName>
        <fullName evidence="1">Peptidase M20 domain-containing protein 2</fullName>
    </recommendedName>
</protein>
<dbReference type="PIRSF" id="PIRSF037226">
    <property type="entry name" value="Amidohydrolase_ACY1L2_prd"/>
    <property type="match status" value="1"/>
</dbReference>
<comment type="caution">
    <text evidence="3">The sequence shown here is derived from an EMBL/GenBank/DDBJ whole genome shotgun (WGS) entry which is preliminary data.</text>
</comment>
<dbReference type="Gene3D" id="3.30.70.360">
    <property type="match status" value="1"/>
</dbReference>
<dbReference type="CDD" id="cd05672">
    <property type="entry name" value="M20_ACY1L2-like"/>
    <property type="match status" value="1"/>
</dbReference>
<dbReference type="InterPro" id="IPR002933">
    <property type="entry name" value="Peptidase_M20"/>
</dbReference>
<proteinExistence type="inferred from homology"/>
<dbReference type="NCBIfam" id="TIGR01891">
    <property type="entry name" value="amidohydrolases"/>
    <property type="match status" value="1"/>
</dbReference>
<evidence type="ECO:0000259" key="2">
    <source>
        <dbReference type="Pfam" id="PF07687"/>
    </source>
</evidence>
<dbReference type="GO" id="GO:0071713">
    <property type="term" value="F:para-aminobenzoyl-glutamate hydrolase activity"/>
    <property type="evidence" value="ECO:0007669"/>
    <property type="project" value="TreeGrafter"/>
</dbReference>
<evidence type="ECO:0000313" key="3">
    <source>
        <dbReference type="EMBL" id="KAB1648944.1"/>
    </source>
</evidence>
<dbReference type="FunFam" id="3.30.70.360:FF:000004">
    <property type="entry name" value="Peptidase M20 domain-containing protein 2"/>
    <property type="match status" value="1"/>
</dbReference>
<gene>
    <name evidence="3" type="ORF">F8O04_01185</name>
</gene>
<accession>A0A6H9WRL3</accession>
<dbReference type="AlphaFoldDB" id="A0A6H9WRL3"/>
<dbReference type="Pfam" id="PF07687">
    <property type="entry name" value="M20_dimer"/>
    <property type="match status" value="1"/>
</dbReference>
<dbReference type="Gene3D" id="3.40.630.10">
    <property type="entry name" value="Zn peptidases"/>
    <property type="match status" value="1"/>
</dbReference>
<dbReference type="InterPro" id="IPR036264">
    <property type="entry name" value="Bact_exopeptidase_dim_dom"/>
</dbReference>
<dbReference type="InterPro" id="IPR017439">
    <property type="entry name" value="Amidohydrolase"/>
</dbReference>
<feature type="domain" description="Peptidase M20 dimerisation" evidence="2">
    <location>
        <begin position="184"/>
        <end position="276"/>
    </location>
</feature>
<dbReference type="EMBL" id="WBJY01000001">
    <property type="protein sequence ID" value="KAB1648944.1"/>
    <property type="molecule type" value="Genomic_DNA"/>
</dbReference>
<dbReference type="GO" id="GO:0016805">
    <property type="term" value="F:dipeptidase activity"/>
    <property type="evidence" value="ECO:0007669"/>
    <property type="project" value="InterPro"/>
</dbReference>
<dbReference type="InterPro" id="IPR017144">
    <property type="entry name" value="Xaa-Arg_dipeptidase"/>
</dbReference>
<dbReference type="InterPro" id="IPR011650">
    <property type="entry name" value="Peptidase_M20_dimer"/>
</dbReference>
<evidence type="ECO:0000256" key="1">
    <source>
        <dbReference type="PIRNR" id="PIRNR037226"/>
    </source>
</evidence>
<reference evidence="3 4" key="1">
    <citation type="submission" date="2019-09" db="EMBL/GenBank/DDBJ databases">
        <title>Phylogeny of genus Pseudoclavibacter and closely related genus.</title>
        <authorList>
            <person name="Li Y."/>
        </authorList>
    </citation>
    <scope>NUCLEOTIDE SEQUENCE [LARGE SCALE GENOMIC DNA]</scope>
    <source>
        <strain evidence="3 4">EGI 60007</strain>
    </source>
</reference>
<keyword evidence="4" id="KW-1185">Reference proteome</keyword>
<dbReference type="PANTHER" id="PTHR30575">
    <property type="entry name" value="PEPTIDASE M20"/>
    <property type="match status" value="1"/>
</dbReference>
<dbReference type="PANTHER" id="PTHR30575:SF0">
    <property type="entry name" value="XAA-ARG DIPEPTIDASE"/>
    <property type="match status" value="1"/>
</dbReference>
<dbReference type="Proteomes" id="UP000431744">
    <property type="component" value="Unassembled WGS sequence"/>
</dbReference>